<dbReference type="PROSITE" id="PS50003">
    <property type="entry name" value="PH_DOMAIN"/>
    <property type="match status" value="1"/>
</dbReference>
<dbReference type="Gene3D" id="2.60.200.40">
    <property type="match status" value="1"/>
</dbReference>
<evidence type="ECO:0000259" key="1">
    <source>
        <dbReference type="PROSITE" id="PS50003"/>
    </source>
</evidence>
<dbReference type="SMART" id="SM00046">
    <property type="entry name" value="DAGKc"/>
    <property type="match status" value="1"/>
</dbReference>
<dbReference type="GO" id="GO:0006672">
    <property type="term" value="P:ceramide metabolic process"/>
    <property type="evidence" value="ECO:0000318"/>
    <property type="project" value="GO_Central"/>
</dbReference>
<dbReference type="InterPro" id="IPR017438">
    <property type="entry name" value="ATP-NAD_kinase_N"/>
</dbReference>
<dbReference type="Gene3D" id="3.40.50.10330">
    <property type="entry name" value="Probable inorganic polyphosphate/atp-NAD kinase, domain 1"/>
    <property type="match status" value="1"/>
</dbReference>
<evidence type="ECO:0000313" key="3">
    <source>
        <dbReference type="EMBL" id="EDO48195.1"/>
    </source>
</evidence>
<dbReference type="InterPro" id="IPR016064">
    <property type="entry name" value="NAD/diacylglycerol_kinase_sf"/>
</dbReference>
<gene>
    <name evidence="3" type="ORF">NEMVEDRAFT_v1g84607</name>
</gene>
<evidence type="ECO:0008006" key="5">
    <source>
        <dbReference type="Google" id="ProtNLM"/>
    </source>
</evidence>
<evidence type="ECO:0000259" key="2">
    <source>
        <dbReference type="PROSITE" id="PS50146"/>
    </source>
</evidence>
<dbReference type="PROSITE" id="PS50146">
    <property type="entry name" value="DAGK"/>
    <property type="match status" value="1"/>
</dbReference>
<feature type="domain" description="PH" evidence="1">
    <location>
        <begin position="1"/>
        <end position="41"/>
    </location>
</feature>
<sequence length="460" mass="51831">FTIYAIKRLKHHKWREKKITFDCKDVALCREWIKAMQAILNENYERPNRLLVFVNPVGGKKQAAKIYRDKIQPLFELAGIQAEVIVTQRANHAKDYLEEEALEKVDGVICVGGDGMFHEILNGLIIRTQQDYDVDTTNPDFQAVCPKISIGVIPAGSTDAIAYCTTGINDPVTSALHIIIGDIHPLDVCSVSNGQEVLRYSVSMMAYGFFGDVLQDSEKFRWMGPKRYDCSGFKKFMGNRGYEGTIKFLSDDSSVASPQDRSRCRTGCFVCNETKDIQLLQDTAVGEVSQKPLQADGSQWRSVKGKFISVIGANMSCACAKSPEGLSPSAHLADGCLDLILVKHTSRVQYLRHMLRLAGTSDHFNFNFVEVFRVREFQFTPFHNDDPPEGHTDATVFLCGHYSRSHIFYHLSLQTHSWCSGEHLFSLEVSVLVHRQLVRIFARGIEECENTPSCRVCRRS</sequence>
<dbReference type="AlphaFoldDB" id="A7RK69"/>
<dbReference type="STRING" id="45351.A7RK69"/>
<reference evidence="3 4" key="1">
    <citation type="journal article" date="2007" name="Science">
        <title>Sea anemone genome reveals ancestral eumetazoan gene repertoire and genomic organization.</title>
        <authorList>
            <person name="Putnam N.H."/>
            <person name="Srivastava M."/>
            <person name="Hellsten U."/>
            <person name="Dirks B."/>
            <person name="Chapman J."/>
            <person name="Salamov A."/>
            <person name="Terry A."/>
            <person name="Shapiro H."/>
            <person name="Lindquist E."/>
            <person name="Kapitonov V.V."/>
            <person name="Jurka J."/>
            <person name="Genikhovich G."/>
            <person name="Grigoriev I.V."/>
            <person name="Lucas S.M."/>
            <person name="Steele R.E."/>
            <person name="Finnerty J.R."/>
            <person name="Technau U."/>
            <person name="Martindale M.Q."/>
            <person name="Rokhsar D.S."/>
        </authorList>
    </citation>
    <scope>NUCLEOTIDE SEQUENCE [LARGE SCALE GENOMIC DNA]</scope>
    <source>
        <strain evidence="4">CH2 X CH6</strain>
    </source>
</reference>
<organism evidence="3 4">
    <name type="scientific">Nematostella vectensis</name>
    <name type="common">Starlet sea anemone</name>
    <dbReference type="NCBI Taxonomy" id="45351"/>
    <lineage>
        <taxon>Eukaryota</taxon>
        <taxon>Metazoa</taxon>
        <taxon>Cnidaria</taxon>
        <taxon>Anthozoa</taxon>
        <taxon>Hexacorallia</taxon>
        <taxon>Actiniaria</taxon>
        <taxon>Edwardsiidae</taxon>
        <taxon>Nematostella</taxon>
    </lineage>
</organism>
<dbReference type="InterPro" id="IPR045363">
    <property type="entry name" value="CERK_C"/>
</dbReference>
<dbReference type="eggNOG" id="KOG1115">
    <property type="taxonomic scope" value="Eukaryota"/>
</dbReference>
<proteinExistence type="predicted"/>
<dbReference type="HOGENOM" id="CLU_013399_2_2_1"/>
<dbReference type="InterPro" id="IPR057465">
    <property type="entry name" value="CERK_PH"/>
</dbReference>
<dbReference type="GO" id="GO:0016020">
    <property type="term" value="C:membrane"/>
    <property type="evidence" value="ECO:0007669"/>
    <property type="project" value="GOC"/>
</dbReference>
<dbReference type="PANTHER" id="PTHR12358:SF111">
    <property type="entry name" value="CERAMIDE KINASE, ISOFORM A"/>
    <property type="match status" value="1"/>
</dbReference>
<dbReference type="GO" id="GO:0001729">
    <property type="term" value="F:ceramide kinase activity"/>
    <property type="evidence" value="ECO:0000318"/>
    <property type="project" value="GO_Central"/>
</dbReference>
<dbReference type="Pfam" id="PF19280">
    <property type="entry name" value="CERK_C"/>
    <property type="match status" value="1"/>
</dbReference>
<feature type="non-terminal residue" evidence="3">
    <location>
        <position position="460"/>
    </location>
</feature>
<dbReference type="PhylomeDB" id="A7RK69"/>
<keyword evidence="4" id="KW-1185">Reference proteome</keyword>
<dbReference type="OMA" id="TTSERDY"/>
<evidence type="ECO:0000313" key="4">
    <source>
        <dbReference type="Proteomes" id="UP000001593"/>
    </source>
</evidence>
<dbReference type="InterPro" id="IPR050187">
    <property type="entry name" value="Lipid_Phosphate_FormReg"/>
</dbReference>
<name>A7RK69_NEMVE</name>
<accession>A7RK69</accession>
<dbReference type="InParanoid" id="A7RK69"/>
<dbReference type="Pfam" id="PF25382">
    <property type="entry name" value="PH_CERK"/>
    <property type="match status" value="1"/>
</dbReference>
<protein>
    <recommendedName>
        <fullName evidence="5">Ceramide kinase</fullName>
    </recommendedName>
</protein>
<dbReference type="PANTHER" id="PTHR12358">
    <property type="entry name" value="SPHINGOSINE KINASE"/>
    <property type="match status" value="1"/>
</dbReference>
<dbReference type="Proteomes" id="UP000001593">
    <property type="component" value="Unassembled WGS sequence"/>
</dbReference>
<dbReference type="InterPro" id="IPR001849">
    <property type="entry name" value="PH_domain"/>
</dbReference>
<dbReference type="InterPro" id="IPR001206">
    <property type="entry name" value="Diacylglycerol_kinase_cat_dom"/>
</dbReference>
<dbReference type="EMBL" id="DS469515">
    <property type="protein sequence ID" value="EDO48195.1"/>
    <property type="molecule type" value="Genomic_DNA"/>
</dbReference>
<dbReference type="Pfam" id="PF00781">
    <property type="entry name" value="DAGK_cat"/>
    <property type="match status" value="1"/>
</dbReference>
<dbReference type="SUPFAM" id="SSF111331">
    <property type="entry name" value="NAD kinase/diacylglycerol kinase-like"/>
    <property type="match status" value="1"/>
</dbReference>
<feature type="domain" description="DAGKc" evidence="2">
    <location>
        <begin position="45"/>
        <end position="195"/>
    </location>
</feature>